<name>A0AAW2END6_9HYME</name>
<organism evidence="2 3">
    <name type="scientific">Cardiocondyla obscurior</name>
    <dbReference type="NCBI Taxonomy" id="286306"/>
    <lineage>
        <taxon>Eukaryota</taxon>
        <taxon>Metazoa</taxon>
        <taxon>Ecdysozoa</taxon>
        <taxon>Arthropoda</taxon>
        <taxon>Hexapoda</taxon>
        <taxon>Insecta</taxon>
        <taxon>Pterygota</taxon>
        <taxon>Neoptera</taxon>
        <taxon>Endopterygota</taxon>
        <taxon>Hymenoptera</taxon>
        <taxon>Apocrita</taxon>
        <taxon>Aculeata</taxon>
        <taxon>Formicoidea</taxon>
        <taxon>Formicidae</taxon>
        <taxon>Myrmicinae</taxon>
        <taxon>Cardiocondyla</taxon>
    </lineage>
</organism>
<accession>A0AAW2END6</accession>
<evidence type="ECO:0000313" key="3">
    <source>
        <dbReference type="Proteomes" id="UP001430953"/>
    </source>
</evidence>
<gene>
    <name evidence="2" type="ORF">PUN28_017189</name>
</gene>
<feature type="region of interest" description="Disordered" evidence="1">
    <location>
        <begin position="81"/>
        <end position="100"/>
    </location>
</feature>
<protein>
    <submittedName>
        <fullName evidence="2">Uncharacterized protein</fullName>
    </submittedName>
</protein>
<comment type="caution">
    <text evidence="2">The sequence shown here is derived from an EMBL/GenBank/DDBJ whole genome shotgun (WGS) entry which is preliminary data.</text>
</comment>
<dbReference type="EMBL" id="JADYXP020000020">
    <property type="protein sequence ID" value="KAL0104288.1"/>
    <property type="molecule type" value="Genomic_DNA"/>
</dbReference>
<proteinExistence type="predicted"/>
<dbReference type="AlphaFoldDB" id="A0AAW2END6"/>
<keyword evidence="3" id="KW-1185">Reference proteome</keyword>
<sequence>MAIVHQRSNSKEEEEASCLVASWKGTVLRRSSSTDLGLLYIPDILRGGGGLGKASGIDATSRKYYSAVIAEINDLNEPQPCPVRGRMARHVPSEWRSRSGGHHASAEQLIATGSILQLRCLADWVSQ</sequence>
<dbReference type="Proteomes" id="UP001430953">
    <property type="component" value="Unassembled WGS sequence"/>
</dbReference>
<evidence type="ECO:0000256" key="1">
    <source>
        <dbReference type="SAM" id="MobiDB-lite"/>
    </source>
</evidence>
<reference evidence="2 3" key="1">
    <citation type="submission" date="2023-03" db="EMBL/GenBank/DDBJ databases">
        <title>High recombination rates correlate with genetic variation in Cardiocondyla obscurior ants.</title>
        <authorList>
            <person name="Errbii M."/>
        </authorList>
    </citation>
    <scope>NUCLEOTIDE SEQUENCE [LARGE SCALE GENOMIC DNA]</scope>
    <source>
        <strain evidence="2">Alpha-2009</strain>
        <tissue evidence="2">Whole body</tissue>
    </source>
</reference>
<evidence type="ECO:0000313" key="2">
    <source>
        <dbReference type="EMBL" id="KAL0104288.1"/>
    </source>
</evidence>